<evidence type="ECO:0000256" key="1">
    <source>
        <dbReference type="RuleBase" id="RU004915"/>
    </source>
</evidence>
<sequence length="225" mass="24121">MARPRTTKRSKAGKLAGQGPSLAMNSKTGFSIALGVLVLALAAGSLVALVPPPHQQARGPDDNTDDMELRVIAFQDKEGREEAKLALTTYDLSIAGFANGTGHWFAFPNHGFRFPEASTTILPFGNSYRDLIGGLANLPSLPLGRDPTARATRVLNHHDPAVIGEDDEDLKGALATLTVMFTEAMRLTPIKETVSQGWESGDARVAVIGQRNMQQVLEAHLRISA</sequence>
<reference evidence="2" key="1">
    <citation type="journal article" date="2018" name="DNA Res.">
        <title>Multiple hybrid de novo genome assembly of finger millet, an orphan allotetraploid crop.</title>
        <authorList>
            <person name="Hatakeyama M."/>
            <person name="Aluri S."/>
            <person name="Balachadran M.T."/>
            <person name="Sivarajan S.R."/>
            <person name="Patrignani A."/>
            <person name="Gruter S."/>
            <person name="Poveda L."/>
            <person name="Shimizu-Inatsugi R."/>
            <person name="Baeten J."/>
            <person name="Francoijs K.J."/>
            <person name="Nataraja K.N."/>
            <person name="Reddy Y.A.N."/>
            <person name="Phadnis S."/>
            <person name="Ravikumar R.L."/>
            <person name="Schlapbach R."/>
            <person name="Sreeman S.M."/>
            <person name="Shimizu K.K."/>
        </authorList>
    </citation>
    <scope>NUCLEOTIDE SEQUENCE</scope>
</reference>
<dbReference type="EC" id="3.2.2.22" evidence="1"/>
<dbReference type="InterPro" id="IPR001574">
    <property type="entry name" value="Ribosome_inactivat_prot"/>
</dbReference>
<keyword evidence="1" id="KW-0611">Plant defense</keyword>
<comment type="caution">
    <text evidence="2">The sequence shown here is derived from an EMBL/GenBank/DDBJ whole genome shotgun (WGS) entry which is preliminary data.</text>
</comment>
<dbReference type="Gene3D" id="3.40.420.10">
    <property type="entry name" value="Ricin (A subunit), domain 1"/>
    <property type="match status" value="1"/>
</dbReference>
<dbReference type="InterPro" id="IPR016138">
    <property type="entry name" value="Ribosome_inactivat_prot_sub1"/>
</dbReference>
<dbReference type="Pfam" id="PF00161">
    <property type="entry name" value="RIP"/>
    <property type="match status" value="1"/>
</dbReference>
<keyword evidence="1" id="KW-0800">Toxin</keyword>
<comment type="catalytic activity">
    <reaction evidence="1">
        <text>Endohydrolysis of the N-glycosidic bond at one specific adenosine on the 28S rRNA.</text>
        <dbReference type="EC" id="3.2.2.22"/>
    </reaction>
</comment>
<keyword evidence="1" id="KW-0652">Protein synthesis inhibitor</keyword>
<dbReference type="Proteomes" id="UP001054889">
    <property type="component" value="Unassembled WGS sequence"/>
</dbReference>
<dbReference type="SUPFAM" id="SSF56371">
    <property type="entry name" value="Ribosome inactivating proteins (RIP)"/>
    <property type="match status" value="1"/>
</dbReference>
<keyword evidence="1" id="KW-0378">Hydrolase</keyword>
<dbReference type="GO" id="GO:0006952">
    <property type="term" value="P:defense response"/>
    <property type="evidence" value="ECO:0007669"/>
    <property type="project" value="UniProtKB-KW"/>
</dbReference>
<dbReference type="PANTHER" id="PTHR33453">
    <property type="match status" value="1"/>
</dbReference>
<dbReference type="PANTHER" id="PTHR33453:SF3">
    <property type="entry name" value="RRNA N-GLYCOSYLASE"/>
    <property type="match status" value="1"/>
</dbReference>
<keyword evidence="3" id="KW-1185">Reference proteome</keyword>
<comment type="similarity">
    <text evidence="1">Belongs to the ribosome-inactivating protein family.</text>
</comment>
<name>A0AAV5DNS3_ELECO</name>
<reference evidence="2" key="2">
    <citation type="submission" date="2021-12" db="EMBL/GenBank/DDBJ databases">
        <title>Resequencing data analysis of finger millet.</title>
        <authorList>
            <person name="Hatakeyama M."/>
            <person name="Aluri S."/>
            <person name="Balachadran M.T."/>
            <person name="Sivarajan S.R."/>
            <person name="Poveda L."/>
            <person name="Shimizu-Inatsugi R."/>
            <person name="Schlapbach R."/>
            <person name="Sreeman S.M."/>
            <person name="Shimizu K.K."/>
        </authorList>
    </citation>
    <scope>NUCLEOTIDE SEQUENCE</scope>
</reference>
<proteinExistence type="inferred from homology"/>
<protein>
    <recommendedName>
        <fullName evidence="1">rRNA N-glycosylase</fullName>
        <ecNumber evidence="1">3.2.2.22</ecNumber>
    </recommendedName>
</protein>
<evidence type="ECO:0000313" key="3">
    <source>
        <dbReference type="Proteomes" id="UP001054889"/>
    </source>
</evidence>
<evidence type="ECO:0000313" key="2">
    <source>
        <dbReference type="EMBL" id="GJN12106.1"/>
    </source>
</evidence>
<dbReference type="GO" id="GO:0017148">
    <property type="term" value="P:negative regulation of translation"/>
    <property type="evidence" value="ECO:0007669"/>
    <property type="project" value="UniProtKB-KW"/>
</dbReference>
<dbReference type="InterPro" id="IPR036041">
    <property type="entry name" value="Ribosome-inact_prot_sf"/>
</dbReference>
<accession>A0AAV5DNS3</accession>
<dbReference type="EMBL" id="BQKI01000021">
    <property type="protein sequence ID" value="GJN12106.1"/>
    <property type="molecule type" value="Genomic_DNA"/>
</dbReference>
<dbReference type="GO" id="GO:0030598">
    <property type="term" value="F:rRNA N-glycosylase activity"/>
    <property type="evidence" value="ECO:0007669"/>
    <property type="project" value="UniProtKB-EC"/>
</dbReference>
<dbReference type="AlphaFoldDB" id="A0AAV5DNS3"/>
<dbReference type="GO" id="GO:0090729">
    <property type="term" value="F:toxin activity"/>
    <property type="evidence" value="ECO:0007669"/>
    <property type="project" value="UniProtKB-KW"/>
</dbReference>
<gene>
    <name evidence="2" type="primary">ga30357</name>
    <name evidence="2" type="ORF">PR202_ga30357</name>
</gene>
<organism evidence="2 3">
    <name type="scientific">Eleusine coracana subsp. coracana</name>
    <dbReference type="NCBI Taxonomy" id="191504"/>
    <lineage>
        <taxon>Eukaryota</taxon>
        <taxon>Viridiplantae</taxon>
        <taxon>Streptophyta</taxon>
        <taxon>Embryophyta</taxon>
        <taxon>Tracheophyta</taxon>
        <taxon>Spermatophyta</taxon>
        <taxon>Magnoliopsida</taxon>
        <taxon>Liliopsida</taxon>
        <taxon>Poales</taxon>
        <taxon>Poaceae</taxon>
        <taxon>PACMAD clade</taxon>
        <taxon>Chloridoideae</taxon>
        <taxon>Cynodonteae</taxon>
        <taxon>Eleusininae</taxon>
        <taxon>Eleusine</taxon>
    </lineage>
</organism>